<feature type="transmembrane region" description="Helical" evidence="5">
    <location>
        <begin position="86"/>
        <end position="106"/>
    </location>
</feature>
<dbReference type="InterPro" id="IPR003807">
    <property type="entry name" value="DUF202"/>
</dbReference>
<keyword evidence="2 5" id="KW-0812">Transmembrane</keyword>
<dbReference type="GeneID" id="17274176"/>
<protein>
    <recommendedName>
        <fullName evidence="6">DUF202 domain-containing protein</fullName>
    </recommendedName>
</protein>
<keyword evidence="8" id="KW-1185">Reference proteome</keyword>
<dbReference type="PaxDb" id="2903-EOD28631"/>
<dbReference type="HOGENOM" id="CLU_574206_0_0_1"/>
<dbReference type="RefSeq" id="XP_005781060.1">
    <property type="nucleotide sequence ID" value="XM_005781003.1"/>
</dbReference>
<keyword evidence="4 5" id="KW-0472">Membrane</keyword>
<dbReference type="SUPFAM" id="SSF50969">
    <property type="entry name" value="YVTN repeat-like/Quinoprotein amine dehydrogenase"/>
    <property type="match status" value="1"/>
</dbReference>
<dbReference type="EnsemblProtists" id="EOD28631">
    <property type="protein sequence ID" value="EOD28631"/>
    <property type="gene ID" value="EMIHUDRAFT_468687"/>
</dbReference>
<evidence type="ECO:0000256" key="5">
    <source>
        <dbReference type="SAM" id="Phobius"/>
    </source>
</evidence>
<dbReference type="Gene3D" id="2.120.10.30">
    <property type="entry name" value="TolB, C-terminal domain"/>
    <property type="match status" value="1"/>
</dbReference>
<sequence length="476" mass="49896">MPVDRHVLANERTLMAWLRLAATMGLGAFLVNVLQKSSSKAALGPMSLVQSLVAIIIAAVSLVRFYQRDYLLKSRHMGAAFGDWMLPVLSGGMILAIVVSATGSAISRWAEWHFHGPECVALPGFLETPGAPRPHVYVSFHGSSEPTSAICHPEQGVSGIHKFSLASGEYVGPATDQLSAVQKMPRQLLVAGDHLLVADGAPSMSSVAVFGRCVPPEPDHVSVPPREFLGVIRAPAQDTRSAEGLLAHGAPVTPLAMEHPYGLALGPDGSTLHVSTQNGGAAISVSLKNGSMALTQQVAPPVPLVGRQVGGPLRGIAVDAANCMHVADRKAHRVAHYCPADAPQPSGFTEVKHPIALSVVHDMPHEAGTLLVGSVEKRASLDADGSDIGDAEGVVLAFPLDLHKPVFPLQVSATYGDKKSLSHPAGMLVSGGLLYVLDQSSKQLLSFDLETAKYKGAAIKTLPDVPEDVALVPDGC</sequence>
<reference evidence="8" key="1">
    <citation type="journal article" date="2013" name="Nature">
        <title>Pan genome of the phytoplankton Emiliania underpins its global distribution.</title>
        <authorList>
            <person name="Read B.A."/>
            <person name="Kegel J."/>
            <person name="Klute M.J."/>
            <person name="Kuo A."/>
            <person name="Lefebvre S.C."/>
            <person name="Maumus F."/>
            <person name="Mayer C."/>
            <person name="Miller J."/>
            <person name="Monier A."/>
            <person name="Salamov A."/>
            <person name="Young J."/>
            <person name="Aguilar M."/>
            <person name="Claverie J.M."/>
            <person name="Frickenhaus S."/>
            <person name="Gonzalez K."/>
            <person name="Herman E.K."/>
            <person name="Lin Y.C."/>
            <person name="Napier J."/>
            <person name="Ogata H."/>
            <person name="Sarno A.F."/>
            <person name="Shmutz J."/>
            <person name="Schroeder D."/>
            <person name="de Vargas C."/>
            <person name="Verret F."/>
            <person name="von Dassow P."/>
            <person name="Valentin K."/>
            <person name="Van de Peer Y."/>
            <person name="Wheeler G."/>
            <person name="Dacks J.B."/>
            <person name="Delwiche C.F."/>
            <person name="Dyhrman S.T."/>
            <person name="Glockner G."/>
            <person name="John U."/>
            <person name="Richards T."/>
            <person name="Worden A.Z."/>
            <person name="Zhang X."/>
            <person name="Grigoriev I.V."/>
            <person name="Allen A.E."/>
            <person name="Bidle K."/>
            <person name="Borodovsky M."/>
            <person name="Bowler C."/>
            <person name="Brownlee C."/>
            <person name="Cock J.M."/>
            <person name="Elias M."/>
            <person name="Gladyshev V.N."/>
            <person name="Groth M."/>
            <person name="Guda C."/>
            <person name="Hadaegh A."/>
            <person name="Iglesias-Rodriguez M.D."/>
            <person name="Jenkins J."/>
            <person name="Jones B.M."/>
            <person name="Lawson T."/>
            <person name="Leese F."/>
            <person name="Lindquist E."/>
            <person name="Lobanov A."/>
            <person name="Lomsadze A."/>
            <person name="Malik S.B."/>
            <person name="Marsh M.E."/>
            <person name="Mackinder L."/>
            <person name="Mock T."/>
            <person name="Mueller-Roeber B."/>
            <person name="Pagarete A."/>
            <person name="Parker M."/>
            <person name="Probert I."/>
            <person name="Quesneville H."/>
            <person name="Raines C."/>
            <person name="Rensing S.A."/>
            <person name="Riano-Pachon D.M."/>
            <person name="Richier S."/>
            <person name="Rokitta S."/>
            <person name="Shiraiwa Y."/>
            <person name="Soanes D.M."/>
            <person name="van der Giezen M."/>
            <person name="Wahlund T.M."/>
            <person name="Williams B."/>
            <person name="Wilson W."/>
            <person name="Wolfe G."/>
            <person name="Wurch L.L."/>
        </authorList>
    </citation>
    <scope>NUCLEOTIDE SEQUENCE</scope>
</reference>
<name>A0A0D3JYP6_EMIH1</name>
<dbReference type="Pfam" id="PF02656">
    <property type="entry name" value="DUF202"/>
    <property type="match status" value="1"/>
</dbReference>
<evidence type="ECO:0000256" key="1">
    <source>
        <dbReference type="ARBA" id="ARBA00004127"/>
    </source>
</evidence>
<dbReference type="InterPro" id="IPR011042">
    <property type="entry name" value="6-blade_b-propeller_TolB-like"/>
</dbReference>
<evidence type="ECO:0000259" key="6">
    <source>
        <dbReference type="Pfam" id="PF02656"/>
    </source>
</evidence>
<dbReference type="GO" id="GO:0012505">
    <property type="term" value="C:endomembrane system"/>
    <property type="evidence" value="ECO:0007669"/>
    <property type="project" value="UniProtKB-SubCell"/>
</dbReference>
<dbReference type="InterPro" id="IPR011044">
    <property type="entry name" value="Quino_amine_DH_bsu"/>
</dbReference>
<keyword evidence="3 5" id="KW-1133">Transmembrane helix</keyword>
<reference evidence="7" key="2">
    <citation type="submission" date="2024-10" db="UniProtKB">
        <authorList>
            <consortium name="EnsemblProtists"/>
        </authorList>
    </citation>
    <scope>IDENTIFICATION</scope>
</reference>
<feature type="transmembrane region" description="Helical" evidence="5">
    <location>
        <begin position="14"/>
        <end position="34"/>
    </location>
</feature>
<feature type="domain" description="DUF202" evidence="6">
    <location>
        <begin position="5"/>
        <end position="68"/>
    </location>
</feature>
<evidence type="ECO:0000256" key="2">
    <source>
        <dbReference type="ARBA" id="ARBA00022692"/>
    </source>
</evidence>
<evidence type="ECO:0000256" key="3">
    <source>
        <dbReference type="ARBA" id="ARBA00022989"/>
    </source>
</evidence>
<evidence type="ECO:0000256" key="4">
    <source>
        <dbReference type="ARBA" id="ARBA00023136"/>
    </source>
</evidence>
<accession>A0A0D3JYP6</accession>
<feature type="transmembrane region" description="Helical" evidence="5">
    <location>
        <begin position="46"/>
        <end position="66"/>
    </location>
</feature>
<dbReference type="Proteomes" id="UP000013827">
    <property type="component" value="Unassembled WGS sequence"/>
</dbReference>
<organism evidence="7 8">
    <name type="scientific">Emiliania huxleyi (strain CCMP1516)</name>
    <dbReference type="NCBI Taxonomy" id="280463"/>
    <lineage>
        <taxon>Eukaryota</taxon>
        <taxon>Haptista</taxon>
        <taxon>Haptophyta</taxon>
        <taxon>Prymnesiophyceae</taxon>
        <taxon>Isochrysidales</taxon>
        <taxon>Noelaerhabdaceae</taxon>
        <taxon>Emiliania</taxon>
    </lineage>
</organism>
<dbReference type="KEGG" id="ehx:EMIHUDRAFT_468687"/>
<evidence type="ECO:0000313" key="8">
    <source>
        <dbReference type="Proteomes" id="UP000013827"/>
    </source>
</evidence>
<evidence type="ECO:0000313" key="7">
    <source>
        <dbReference type="EnsemblProtists" id="EOD28631"/>
    </source>
</evidence>
<proteinExistence type="predicted"/>
<dbReference type="AlphaFoldDB" id="A0A0D3JYP6"/>
<comment type="subcellular location">
    <subcellularLocation>
        <location evidence="1">Endomembrane system</location>
        <topology evidence="1">Multi-pass membrane protein</topology>
    </subcellularLocation>
</comment>